<dbReference type="STRING" id="623280.SAMN05660226_03572"/>
<organism evidence="2 3">
    <name type="scientific">Parapedobacter luteus</name>
    <dbReference type="NCBI Taxonomy" id="623280"/>
    <lineage>
        <taxon>Bacteria</taxon>
        <taxon>Pseudomonadati</taxon>
        <taxon>Bacteroidota</taxon>
        <taxon>Sphingobacteriia</taxon>
        <taxon>Sphingobacteriales</taxon>
        <taxon>Sphingobacteriaceae</taxon>
        <taxon>Parapedobacter</taxon>
    </lineage>
</organism>
<keyword evidence="3" id="KW-1185">Reference proteome</keyword>
<reference evidence="2 3" key="1">
    <citation type="submission" date="2017-02" db="EMBL/GenBank/DDBJ databases">
        <authorList>
            <person name="Peterson S.W."/>
        </authorList>
    </citation>
    <scope>NUCLEOTIDE SEQUENCE [LARGE SCALE GENOMIC DNA]</scope>
    <source>
        <strain evidence="2 3">DSM 22899</strain>
    </source>
</reference>
<dbReference type="AlphaFoldDB" id="A0A1T5EVB0"/>
<evidence type="ECO:0000313" key="2">
    <source>
        <dbReference type="EMBL" id="SKB87650.1"/>
    </source>
</evidence>
<name>A0A1T5EVB0_9SPHI</name>
<sequence>MVAAERPSLMMLQAPSPYKQLLSMKRSKLSRVAASTSTPYQSPLPAHEGIANDEHSNEMSGVRMFENMKMALFFSWVQSEMSKDKRERQE</sequence>
<dbReference type="EMBL" id="FUYS01000011">
    <property type="protein sequence ID" value="SKB87650.1"/>
    <property type="molecule type" value="Genomic_DNA"/>
</dbReference>
<evidence type="ECO:0000256" key="1">
    <source>
        <dbReference type="SAM" id="MobiDB-lite"/>
    </source>
</evidence>
<feature type="region of interest" description="Disordered" evidence="1">
    <location>
        <begin position="33"/>
        <end position="55"/>
    </location>
</feature>
<accession>A0A1T5EVB0</accession>
<evidence type="ECO:0000313" key="3">
    <source>
        <dbReference type="Proteomes" id="UP000190541"/>
    </source>
</evidence>
<proteinExistence type="predicted"/>
<gene>
    <name evidence="2" type="ORF">SAMN05660226_03572</name>
</gene>
<protein>
    <submittedName>
        <fullName evidence="2">Uncharacterized protein</fullName>
    </submittedName>
</protein>
<dbReference type="Proteomes" id="UP000190541">
    <property type="component" value="Unassembled WGS sequence"/>
</dbReference>